<gene>
    <name evidence="12" type="ORF">DWX31_12080</name>
</gene>
<keyword evidence="4" id="KW-1003">Cell membrane</keyword>
<dbReference type="InterPro" id="IPR050107">
    <property type="entry name" value="ABC_carbohydrate_import_ATPase"/>
</dbReference>
<evidence type="ECO:0000256" key="6">
    <source>
        <dbReference type="ARBA" id="ARBA00022737"/>
    </source>
</evidence>
<keyword evidence="7" id="KW-0547">Nucleotide-binding</keyword>
<dbReference type="FunFam" id="3.40.50.300:FF:000127">
    <property type="entry name" value="Ribose import ATP-binding protein RbsA"/>
    <property type="match status" value="1"/>
</dbReference>
<protein>
    <submittedName>
        <fullName evidence="12">Sugar ABC transporter ATP-binding protein</fullName>
    </submittedName>
</protein>
<evidence type="ECO:0000256" key="8">
    <source>
        <dbReference type="ARBA" id="ARBA00022840"/>
    </source>
</evidence>
<dbReference type="EMBL" id="QTJW01000007">
    <property type="protein sequence ID" value="RGD70407.1"/>
    <property type="molecule type" value="Genomic_DNA"/>
</dbReference>
<evidence type="ECO:0000313" key="13">
    <source>
        <dbReference type="Proteomes" id="UP000261023"/>
    </source>
</evidence>
<evidence type="ECO:0000259" key="11">
    <source>
        <dbReference type="PROSITE" id="PS50893"/>
    </source>
</evidence>
<feature type="domain" description="ABC transporter" evidence="11">
    <location>
        <begin position="4"/>
        <end position="239"/>
    </location>
</feature>
<dbReference type="PROSITE" id="PS00211">
    <property type="entry name" value="ABC_TRANSPORTER_1"/>
    <property type="match status" value="1"/>
</dbReference>
<feature type="domain" description="ABC transporter" evidence="11">
    <location>
        <begin position="249"/>
        <end position="493"/>
    </location>
</feature>
<dbReference type="SMART" id="SM00382">
    <property type="entry name" value="AAA"/>
    <property type="match status" value="2"/>
</dbReference>
<dbReference type="InterPro" id="IPR003593">
    <property type="entry name" value="AAA+_ATPase"/>
</dbReference>
<evidence type="ECO:0000256" key="7">
    <source>
        <dbReference type="ARBA" id="ARBA00022741"/>
    </source>
</evidence>
<dbReference type="FunFam" id="3.40.50.300:FF:000126">
    <property type="entry name" value="Galactose/methyl galactoside import ATP-binding protein MglA"/>
    <property type="match status" value="1"/>
</dbReference>
<keyword evidence="10" id="KW-0472">Membrane</keyword>
<reference evidence="12 13" key="1">
    <citation type="submission" date="2018-08" db="EMBL/GenBank/DDBJ databases">
        <title>A genome reference for cultivated species of the human gut microbiota.</title>
        <authorList>
            <person name="Zou Y."/>
            <person name="Xue W."/>
            <person name="Luo G."/>
        </authorList>
    </citation>
    <scope>NUCLEOTIDE SEQUENCE [LARGE SCALE GENOMIC DNA]</scope>
    <source>
        <strain evidence="12 13">AF19-13AC</strain>
    </source>
</reference>
<keyword evidence="5" id="KW-0762">Sugar transport</keyword>
<evidence type="ECO:0000256" key="2">
    <source>
        <dbReference type="ARBA" id="ARBA00004533"/>
    </source>
</evidence>
<proteinExistence type="predicted"/>
<evidence type="ECO:0000256" key="3">
    <source>
        <dbReference type="ARBA" id="ARBA00022448"/>
    </source>
</evidence>
<dbReference type="InterPro" id="IPR003439">
    <property type="entry name" value="ABC_transporter-like_ATP-bd"/>
</dbReference>
<keyword evidence="6" id="KW-0677">Repeat</keyword>
<name>A0A3E3DM75_9FIRM</name>
<evidence type="ECO:0000256" key="10">
    <source>
        <dbReference type="ARBA" id="ARBA00023136"/>
    </source>
</evidence>
<organism evidence="12 13">
    <name type="scientific">Hungatella hathewayi</name>
    <dbReference type="NCBI Taxonomy" id="154046"/>
    <lineage>
        <taxon>Bacteria</taxon>
        <taxon>Bacillati</taxon>
        <taxon>Bacillota</taxon>
        <taxon>Clostridia</taxon>
        <taxon>Lachnospirales</taxon>
        <taxon>Lachnospiraceae</taxon>
        <taxon>Hungatella</taxon>
    </lineage>
</organism>
<dbReference type="PANTHER" id="PTHR43790">
    <property type="entry name" value="CARBOHYDRATE TRANSPORT ATP-BINDING PROTEIN MG119-RELATED"/>
    <property type="match status" value="1"/>
</dbReference>
<evidence type="ECO:0000256" key="5">
    <source>
        <dbReference type="ARBA" id="ARBA00022597"/>
    </source>
</evidence>
<dbReference type="Gene3D" id="3.40.50.300">
    <property type="entry name" value="P-loop containing nucleotide triphosphate hydrolases"/>
    <property type="match status" value="2"/>
</dbReference>
<comment type="caution">
    <text evidence="12">The sequence shown here is derived from an EMBL/GenBank/DDBJ whole genome shotgun (WGS) entry which is preliminary data.</text>
</comment>
<dbReference type="GO" id="GO:0005886">
    <property type="term" value="C:plasma membrane"/>
    <property type="evidence" value="ECO:0007669"/>
    <property type="project" value="UniProtKB-SubCell"/>
</dbReference>
<keyword evidence="3" id="KW-0813">Transport</keyword>
<dbReference type="InterPro" id="IPR027417">
    <property type="entry name" value="P-loop_NTPase"/>
</dbReference>
<dbReference type="OrthoDB" id="9771863at2"/>
<evidence type="ECO:0000256" key="4">
    <source>
        <dbReference type="ARBA" id="ARBA00022475"/>
    </source>
</evidence>
<sequence length="493" mass="55183">MSLLDMKQIIKSFNGVEVLHGIDFSLRAGTVHALMGENGAGKSTLMKVLAGVHKCDDGEIWLKGKKTEIQSPRHAQELGIAMIHQELSPVPEMTVAENIFLGREPRKGLFVDYKKMYTDTEKLLGEMKVRVSPRAKIGRLKVADQQLIEISKAISLNADIIVMDEPTSAITDQEVEILFKTIADLKKKGTGIIYISHKMDEIFRIADDITVLRDGTYVNSWEAKDIDNNTLIKNMVGRELNEIFPKIKVPAKNVVMEIRHFTKENQFEDISFLVREGEILGIAGLIGAGRTELMNAIFGLEKPDSGEVFFEGKKVEIRRPSDAIRHGIAYVTEDRKNEGLVLEMGVGQNITIASMKTLSSGIFIKRQEEKKTIDDQIRALRIKVHSPRQLVGKLSGGNQQKVVLAKWMMKNPKLLILDEPTRGIDIGAKSEIYKLMGEFVEKGNSIIMISSEMPEAMGMSDRILVLSNGRLSGELSREEFVQEDIMKMAVSYI</sequence>
<evidence type="ECO:0000256" key="9">
    <source>
        <dbReference type="ARBA" id="ARBA00022967"/>
    </source>
</evidence>
<dbReference type="SUPFAM" id="SSF52540">
    <property type="entry name" value="P-loop containing nucleoside triphosphate hydrolases"/>
    <property type="match status" value="2"/>
</dbReference>
<keyword evidence="8 12" id="KW-0067">ATP-binding</keyword>
<dbReference type="Proteomes" id="UP000261023">
    <property type="component" value="Unassembled WGS sequence"/>
</dbReference>
<evidence type="ECO:0000256" key="1">
    <source>
        <dbReference type="ARBA" id="ARBA00004202"/>
    </source>
</evidence>
<evidence type="ECO:0000313" key="12">
    <source>
        <dbReference type="EMBL" id="RGD70407.1"/>
    </source>
</evidence>
<keyword evidence="9" id="KW-1278">Translocase</keyword>
<dbReference type="CDD" id="cd03216">
    <property type="entry name" value="ABC_Carb_Monos_I"/>
    <property type="match status" value="1"/>
</dbReference>
<dbReference type="CDD" id="cd03215">
    <property type="entry name" value="ABC_Carb_Monos_II"/>
    <property type="match status" value="1"/>
</dbReference>
<dbReference type="PANTHER" id="PTHR43790:SF9">
    <property type="entry name" value="GALACTOFURANOSE TRANSPORTER ATP-BINDING PROTEIN YTFR"/>
    <property type="match status" value="1"/>
</dbReference>
<dbReference type="AlphaFoldDB" id="A0A3E3DM75"/>
<dbReference type="PROSITE" id="PS50893">
    <property type="entry name" value="ABC_TRANSPORTER_2"/>
    <property type="match status" value="2"/>
</dbReference>
<comment type="subcellular location">
    <subcellularLocation>
        <location evidence="2">Cell inner membrane</location>
    </subcellularLocation>
    <subcellularLocation>
        <location evidence="1">Cell membrane</location>
        <topology evidence="1">Peripheral membrane protein</topology>
    </subcellularLocation>
</comment>
<dbReference type="GO" id="GO:0015749">
    <property type="term" value="P:monosaccharide transmembrane transport"/>
    <property type="evidence" value="ECO:0007669"/>
    <property type="project" value="UniProtKB-ARBA"/>
</dbReference>
<dbReference type="GO" id="GO:0005524">
    <property type="term" value="F:ATP binding"/>
    <property type="evidence" value="ECO:0007669"/>
    <property type="project" value="UniProtKB-KW"/>
</dbReference>
<dbReference type="Pfam" id="PF00005">
    <property type="entry name" value="ABC_tran"/>
    <property type="match status" value="2"/>
</dbReference>
<dbReference type="GO" id="GO:0016887">
    <property type="term" value="F:ATP hydrolysis activity"/>
    <property type="evidence" value="ECO:0007669"/>
    <property type="project" value="InterPro"/>
</dbReference>
<accession>A0A3E3DM75</accession>
<dbReference type="RefSeq" id="WP_025531516.1">
    <property type="nucleotide sequence ID" value="NZ_QTJW01000007.1"/>
</dbReference>
<dbReference type="InterPro" id="IPR017871">
    <property type="entry name" value="ABC_transporter-like_CS"/>
</dbReference>